<organism evidence="2 3">
    <name type="scientific">Actinocatenispora rupis</name>
    <dbReference type="NCBI Taxonomy" id="519421"/>
    <lineage>
        <taxon>Bacteria</taxon>
        <taxon>Bacillati</taxon>
        <taxon>Actinomycetota</taxon>
        <taxon>Actinomycetes</taxon>
        <taxon>Micromonosporales</taxon>
        <taxon>Micromonosporaceae</taxon>
        <taxon>Actinocatenispora</taxon>
    </lineage>
</organism>
<evidence type="ECO:0008006" key="4">
    <source>
        <dbReference type="Google" id="ProtNLM"/>
    </source>
</evidence>
<dbReference type="RefSeq" id="WP_203662737.1">
    <property type="nucleotide sequence ID" value="NZ_BAAAZM010000004.1"/>
</dbReference>
<keyword evidence="3" id="KW-1185">Reference proteome</keyword>
<name>A0A8J3JDN0_9ACTN</name>
<accession>A0A8J3JDN0</accession>
<dbReference type="EMBL" id="BOMB01000033">
    <property type="protein sequence ID" value="GID14799.1"/>
    <property type="molecule type" value="Genomic_DNA"/>
</dbReference>
<dbReference type="AlphaFoldDB" id="A0A8J3JDN0"/>
<protein>
    <recommendedName>
        <fullName evidence="4">Htaa protein</fullName>
    </recommendedName>
</protein>
<comment type="caution">
    <text evidence="2">The sequence shown here is derived from an EMBL/GenBank/DDBJ whole genome shotgun (WGS) entry which is preliminary data.</text>
</comment>
<feature type="signal peptide" evidence="1">
    <location>
        <begin position="1"/>
        <end position="25"/>
    </location>
</feature>
<keyword evidence="1" id="KW-0732">Signal</keyword>
<reference evidence="2" key="1">
    <citation type="submission" date="2021-01" db="EMBL/GenBank/DDBJ databases">
        <title>Whole genome shotgun sequence of Actinocatenispora rupis NBRC 107355.</title>
        <authorList>
            <person name="Komaki H."/>
            <person name="Tamura T."/>
        </authorList>
    </citation>
    <scope>NUCLEOTIDE SEQUENCE</scope>
    <source>
        <strain evidence="2">NBRC 107355</strain>
    </source>
</reference>
<evidence type="ECO:0000313" key="2">
    <source>
        <dbReference type="EMBL" id="GID14799.1"/>
    </source>
</evidence>
<evidence type="ECO:0000256" key="1">
    <source>
        <dbReference type="SAM" id="SignalP"/>
    </source>
</evidence>
<gene>
    <name evidence="2" type="ORF">Aru02nite_56880</name>
</gene>
<proteinExistence type="predicted"/>
<feature type="chain" id="PRO_5035200120" description="Htaa protein" evidence="1">
    <location>
        <begin position="26"/>
        <end position="185"/>
    </location>
</feature>
<sequence length="185" mass="19502">MIRRWGPVLMAAAGLTLAVSTPAAAAHRPKRANQTITFVRTPGVSTETIRATARGPVVGFGTAHVLDFTPDPSAGRFRGTWELRFPHGTIRYRFTGSATTPPQQPGPRALPAGRLALPADDHPVRPGGLAVPAADLVTHDPARTVVRGDFELLAGTGRFATLAGQGTFHGFTLPTPPPLPNHTTD</sequence>
<evidence type="ECO:0000313" key="3">
    <source>
        <dbReference type="Proteomes" id="UP000612808"/>
    </source>
</evidence>
<dbReference type="Proteomes" id="UP000612808">
    <property type="component" value="Unassembled WGS sequence"/>
</dbReference>